<evidence type="ECO:0000313" key="1">
    <source>
        <dbReference type="EMBL" id="QHU32391.1"/>
    </source>
</evidence>
<accession>A0A6C0LRL2</accession>
<proteinExistence type="predicted"/>
<dbReference type="AlphaFoldDB" id="A0A6C0LRL2"/>
<sequence length="77" mass="9008">MICRNKNGRIFSAALQESRVYKSPDSVYGNILRQNALIRGINIMYHQRNDNNDKHYNIQETVGYHLGRGWILSDKQN</sequence>
<protein>
    <submittedName>
        <fullName evidence="1">Uncharacterized protein</fullName>
    </submittedName>
</protein>
<dbReference type="EMBL" id="MN740540">
    <property type="protein sequence ID" value="QHU32391.1"/>
    <property type="molecule type" value="Genomic_DNA"/>
</dbReference>
<organism evidence="1">
    <name type="scientific">viral metagenome</name>
    <dbReference type="NCBI Taxonomy" id="1070528"/>
    <lineage>
        <taxon>unclassified sequences</taxon>
        <taxon>metagenomes</taxon>
        <taxon>organismal metagenomes</taxon>
    </lineage>
</organism>
<reference evidence="1" key="1">
    <citation type="journal article" date="2020" name="Nature">
        <title>Giant virus diversity and host interactions through global metagenomics.</title>
        <authorList>
            <person name="Schulz F."/>
            <person name="Roux S."/>
            <person name="Paez-Espino D."/>
            <person name="Jungbluth S."/>
            <person name="Walsh D.A."/>
            <person name="Denef V.J."/>
            <person name="McMahon K.D."/>
            <person name="Konstantinidis K.T."/>
            <person name="Eloe-Fadrosh E.A."/>
            <person name="Kyrpides N.C."/>
            <person name="Woyke T."/>
        </authorList>
    </citation>
    <scope>NUCLEOTIDE SEQUENCE</scope>
    <source>
        <strain evidence="1">GVMAG-M-3300027969-2</strain>
    </source>
</reference>
<name>A0A6C0LRL2_9ZZZZ</name>